<keyword evidence="3" id="KW-1185">Reference proteome</keyword>
<accession>A0A1R3KYR7</accession>
<reference evidence="3" key="1">
    <citation type="submission" date="2013-09" db="EMBL/GenBank/DDBJ databases">
        <title>Corchorus olitorius genome sequencing.</title>
        <authorList>
            <person name="Alam M."/>
            <person name="Haque M.S."/>
            <person name="Islam M.S."/>
            <person name="Emdad E.M."/>
            <person name="Islam M.M."/>
            <person name="Ahmed B."/>
            <person name="Halim A."/>
            <person name="Hossen Q.M.M."/>
            <person name="Hossain M.Z."/>
            <person name="Ahmed R."/>
            <person name="Khan M.M."/>
            <person name="Islam R."/>
            <person name="Rashid M.M."/>
            <person name="Khan S.A."/>
            <person name="Rahman M.S."/>
            <person name="Alam M."/>
            <person name="Yahiya A.S."/>
            <person name="Khan M.S."/>
            <person name="Azam M.S."/>
            <person name="Haque T."/>
            <person name="Lashkar M.Z.H."/>
            <person name="Akhand A.I."/>
            <person name="Morshed G."/>
            <person name="Roy S."/>
            <person name="Uddin K.S."/>
            <person name="Rabeya T."/>
            <person name="Hossain A.S."/>
            <person name="Chowdhury A."/>
            <person name="Snigdha A.R."/>
            <person name="Mortoza M.S."/>
            <person name="Matin S.A."/>
            <person name="Hoque S.M.E."/>
            <person name="Islam M.K."/>
            <person name="Roy D.K."/>
            <person name="Haider R."/>
            <person name="Moosa M.M."/>
            <person name="Elias S.M."/>
            <person name="Hasan A.M."/>
            <person name="Jahan S."/>
            <person name="Shafiuddin M."/>
            <person name="Mahmood N."/>
            <person name="Shommy N.S."/>
        </authorList>
    </citation>
    <scope>NUCLEOTIDE SEQUENCE [LARGE SCALE GENOMIC DNA]</scope>
    <source>
        <strain evidence="3">cv. O-4</strain>
    </source>
</reference>
<evidence type="ECO:0000313" key="2">
    <source>
        <dbReference type="EMBL" id="OMP12222.1"/>
    </source>
</evidence>
<dbReference type="EMBL" id="AWUE01009694">
    <property type="protein sequence ID" value="OMP12222.1"/>
    <property type="molecule type" value="Genomic_DNA"/>
</dbReference>
<evidence type="ECO:0000313" key="3">
    <source>
        <dbReference type="Proteomes" id="UP000187203"/>
    </source>
</evidence>
<gene>
    <name evidence="2" type="ORF">COLO4_03390</name>
</gene>
<comment type="caution">
    <text evidence="2">The sequence shown here is derived from an EMBL/GenBank/DDBJ whole genome shotgun (WGS) entry which is preliminary data.</text>
</comment>
<proteinExistence type="predicted"/>
<protein>
    <submittedName>
        <fullName evidence="2">Uncharacterized protein</fullName>
    </submittedName>
</protein>
<dbReference type="Proteomes" id="UP000187203">
    <property type="component" value="Unassembled WGS sequence"/>
</dbReference>
<dbReference type="AlphaFoldDB" id="A0A1R3KYR7"/>
<organism evidence="2 3">
    <name type="scientific">Corchorus olitorius</name>
    <dbReference type="NCBI Taxonomy" id="93759"/>
    <lineage>
        <taxon>Eukaryota</taxon>
        <taxon>Viridiplantae</taxon>
        <taxon>Streptophyta</taxon>
        <taxon>Embryophyta</taxon>
        <taxon>Tracheophyta</taxon>
        <taxon>Spermatophyta</taxon>
        <taxon>Magnoliopsida</taxon>
        <taxon>eudicotyledons</taxon>
        <taxon>Gunneridae</taxon>
        <taxon>Pentapetalae</taxon>
        <taxon>rosids</taxon>
        <taxon>malvids</taxon>
        <taxon>Malvales</taxon>
        <taxon>Malvaceae</taxon>
        <taxon>Grewioideae</taxon>
        <taxon>Apeibeae</taxon>
        <taxon>Corchorus</taxon>
    </lineage>
</organism>
<name>A0A1R3KYR7_9ROSI</name>
<feature type="region of interest" description="Disordered" evidence="1">
    <location>
        <begin position="87"/>
        <end position="109"/>
    </location>
</feature>
<evidence type="ECO:0000256" key="1">
    <source>
        <dbReference type="SAM" id="MobiDB-lite"/>
    </source>
</evidence>
<sequence>MKSAKDGAIFLSGDYAFSCRVNVNEPGIQAGCVYFFSVENKRLYTFNIEDQSISVSLPLDLEKLQDYSQHSPFLAMTDIMRFGYPEAKSEETINEKVPKDDESGAQNRD</sequence>